<dbReference type="Proteomes" id="UP001566476">
    <property type="component" value="Unassembled WGS sequence"/>
</dbReference>
<feature type="region of interest" description="Disordered" evidence="1">
    <location>
        <begin position="329"/>
        <end position="348"/>
    </location>
</feature>
<proteinExistence type="predicted"/>
<dbReference type="Gene3D" id="3.40.50.2000">
    <property type="entry name" value="Glycogen Phosphorylase B"/>
    <property type="match status" value="2"/>
</dbReference>
<organism evidence="2 3">
    <name type="scientific">Kineococcus mangrovi</name>
    <dbReference type="NCBI Taxonomy" id="1660183"/>
    <lineage>
        <taxon>Bacteria</taxon>
        <taxon>Bacillati</taxon>
        <taxon>Actinomycetota</taxon>
        <taxon>Actinomycetes</taxon>
        <taxon>Kineosporiales</taxon>
        <taxon>Kineosporiaceae</taxon>
        <taxon>Kineococcus</taxon>
    </lineage>
</organism>
<keyword evidence="2" id="KW-0808">Transferase</keyword>
<evidence type="ECO:0000313" key="2">
    <source>
        <dbReference type="EMBL" id="MEZ0490669.1"/>
    </source>
</evidence>
<gene>
    <name evidence="2" type="ORF">AB2L28_00275</name>
</gene>
<sequence>MVLQSFRTPRPTSNPYLGALLASLPTRGEAAVRVRTFSWPTALLGRYDVLHLHWPELLLRSARRPGRAARAVAAALLLARVRRRRTPVVRTVHNPSPHEDGGRLERALLRRFDAATTVTVHLTPRTVGAVCPHASAVVVPHGHYRDRHRSADGVAPVPGRFVHPGLLRPYKQVDALLDAFCALPGERSLHVLGAAPDADLARRVRAAAARDRRIRADLHHVADGDLVRAVTAAELVVLPYAPRGGSGAQLLALSLDRPVLLPAGPAAAELAAEVGPGWVHVFEGVLSAGALDAALSAVRTGVRTDRPDLSARDWDVLGRAHADLYHRAAAQGPGTARSAPVTAGAGRT</sequence>
<dbReference type="SUPFAM" id="SSF53756">
    <property type="entry name" value="UDP-Glycosyltransferase/glycogen phosphorylase"/>
    <property type="match status" value="1"/>
</dbReference>
<dbReference type="RefSeq" id="WP_370716725.1">
    <property type="nucleotide sequence ID" value="NZ_JBGGTQ010000001.1"/>
</dbReference>
<evidence type="ECO:0000313" key="3">
    <source>
        <dbReference type="Proteomes" id="UP001566476"/>
    </source>
</evidence>
<comment type="caution">
    <text evidence="2">The sequence shown here is derived from an EMBL/GenBank/DDBJ whole genome shotgun (WGS) entry which is preliminary data.</text>
</comment>
<evidence type="ECO:0000256" key="1">
    <source>
        <dbReference type="SAM" id="MobiDB-lite"/>
    </source>
</evidence>
<protein>
    <submittedName>
        <fullName evidence="2">Glycosyl transferase</fullName>
    </submittedName>
</protein>
<dbReference type="GO" id="GO:0016740">
    <property type="term" value="F:transferase activity"/>
    <property type="evidence" value="ECO:0007669"/>
    <property type="project" value="UniProtKB-KW"/>
</dbReference>
<keyword evidence="3" id="KW-1185">Reference proteome</keyword>
<accession>A0ABV4HW70</accession>
<name>A0ABV4HW70_9ACTN</name>
<dbReference type="EMBL" id="JBGGTQ010000001">
    <property type="protein sequence ID" value="MEZ0490669.1"/>
    <property type="molecule type" value="Genomic_DNA"/>
</dbReference>
<reference evidence="2 3" key="1">
    <citation type="submission" date="2024-07" db="EMBL/GenBank/DDBJ databases">
        <authorList>
            <person name="Thanompreechachai J."/>
            <person name="Duangmal K."/>
        </authorList>
    </citation>
    <scope>NUCLEOTIDE SEQUENCE [LARGE SCALE GENOMIC DNA]</scope>
    <source>
        <strain evidence="2 3">TBRC 1896</strain>
    </source>
</reference>